<sequence length="90" mass="9910">MAFLSGGGSSAGDREEDGDVWYLVKEMAHWIDQDQDQDTTTVWMPDFETLQNLSHAPADKVRAASQNKGPGQRSANRPHDAESLPTILPD</sequence>
<organism evidence="2 3">
    <name type="scientific">Phialemonium thermophilum</name>
    <dbReference type="NCBI Taxonomy" id="223376"/>
    <lineage>
        <taxon>Eukaryota</taxon>
        <taxon>Fungi</taxon>
        <taxon>Dikarya</taxon>
        <taxon>Ascomycota</taxon>
        <taxon>Pezizomycotina</taxon>
        <taxon>Sordariomycetes</taxon>
        <taxon>Sordariomycetidae</taxon>
        <taxon>Cephalothecales</taxon>
        <taxon>Cephalothecaceae</taxon>
        <taxon>Phialemonium</taxon>
    </lineage>
</organism>
<keyword evidence="3" id="KW-1185">Reference proteome</keyword>
<comment type="caution">
    <text evidence="2">The sequence shown here is derived from an EMBL/GenBank/DDBJ whole genome shotgun (WGS) entry which is preliminary data.</text>
</comment>
<dbReference type="Proteomes" id="UP001586593">
    <property type="component" value="Unassembled WGS sequence"/>
</dbReference>
<gene>
    <name evidence="2" type="ORF">VTK73DRAFT_1823</name>
</gene>
<evidence type="ECO:0000256" key="1">
    <source>
        <dbReference type="SAM" id="MobiDB-lite"/>
    </source>
</evidence>
<accession>A0ABR3VSW6</accession>
<feature type="compositionally biased region" description="Polar residues" evidence="1">
    <location>
        <begin position="64"/>
        <end position="75"/>
    </location>
</feature>
<feature type="region of interest" description="Disordered" evidence="1">
    <location>
        <begin position="57"/>
        <end position="90"/>
    </location>
</feature>
<dbReference type="EMBL" id="JAZHXJ010001473">
    <property type="protein sequence ID" value="KAL1844768.1"/>
    <property type="molecule type" value="Genomic_DNA"/>
</dbReference>
<evidence type="ECO:0000313" key="2">
    <source>
        <dbReference type="EMBL" id="KAL1844768.1"/>
    </source>
</evidence>
<proteinExistence type="predicted"/>
<protein>
    <submittedName>
        <fullName evidence="2">Uncharacterized protein</fullName>
    </submittedName>
</protein>
<name>A0ABR3VSW6_9PEZI</name>
<evidence type="ECO:0000313" key="3">
    <source>
        <dbReference type="Proteomes" id="UP001586593"/>
    </source>
</evidence>
<reference evidence="2 3" key="1">
    <citation type="journal article" date="2024" name="Commun. Biol.">
        <title>Comparative genomic analysis of thermophilic fungi reveals convergent evolutionary adaptations and gene losses.</title>
        <authorList>
            <person name="Steindorff A.S."/>
            <person name="Aguilar-Pontes M.V."/>
            <person name="Robinson A.J."/>
            <person name="Andreopoulos B."/>
            <person name="LaButti K."/>
            <person name="Kuo A."/>
            <person name="Mondo S."/>
            <person name="Riley R."/>
            <person name="Otillar R."/>
            <person name="Haridas S."/>
            <person name="Lipzen A."/>
            <person name="Grimwood J."/>
            <person name="Schmutz J."/>
            <person name="Clum A."/>
            <person name="Reid I.D."/>
            <person name="Moisan M.C."/>
            <person name="Butler G."/>
            <person name="Nguyen T.T.M."/>
            <person name="Dewar K."/>
            <person name="Conant G."/>
            <person name="Drula E."/>
            <person name="Henrissat B."/>
            <person name="Hansel C."/>
            <person name="Singer S."/>
            <person name="Hutchinson M.I."/>
            <person name="de Vries R.P."/>
            <person name="Natvig D.O."/>
            <person name="Powell A.J."/>
            <person name="Tsang A."/>
            <person name="Grigoriev I.V."/>
        </authorList>
    </citation>
    <scope>NUCLEOTIDE SEQUENCE [LARGE SCALE GENOMIC DNA]</scope>
    <source>
        <strain evidence="2 3">ATCC 24622</strain>
    </source>
</reference>